<proteinExistence type="predicted"/>
<dbReference type="Proteomes" id="UP001604336">
    <property type="component" value="Unassembled WGS sequence"/>
</dbReference>
<keyword evidence="2" id="KW-1185">Reference proteome</keyword>
<dbReference type="AlphaFoldDB" id="A0ABD1TXJ1"/>
<evidence type="ECO:0000313" key="2">
    <source>
        <dbReference type="Proteomes" id="UP001604336"/>
    </source>
</evidence>
<organism evidence="1 2">
    <name type="scientific">Abeliophyllum distichum</name>
    <dbReference type="NCBI Taxonomy" id="126358"/>
    <lineage>
        <taxon>Eukaryota</taxon>
        <taxon>Viridiplantae</taxon>
        <taxon>Streptophyta</taxon>
        <taxon>Embryophyta</taxon>
        <taxon>Tracheophyta</taxon>
        <taxon>Spermatophyta</taxon>
        <taxon>Magnoliopsida</taxon>
        <taxon>eudicotyledons</taxon>
        <taxon>Gunneridae</taxon>
        <taxon>Pentapetalae</taxon>
        <taxon>asterids</taxon>
        <taxon>lamiids</taxon>
        <taxon>Lamiales</taxon>
        <taxon>Oleaceae</taxon>
        <taxon>Forsythieae</taxon>
        <taxon>Abeliophyllum</taxon>
    </lineage>
</organism>
<comment type="caution">
    <text evidence="1">The sequence shown here is derived from an EMBL/GenBank/DDBJ whole genome shotgun (WGS) entry which is preliminary data.</text>
</comment>
<evidence type="ECO:0008006" key="3">
    <source>
        <dbReference type="Google" id="ProtNLM"/>
    </source>
</evidence>
<evidence type="ECO:0000313" key="1">
    <source>
        <dbReference type="EMBL" id="KAL2517444.1"/>
    </source>
</evidence>
<reference evidence="2" key="1">
    <citation type="submission" date="2024-07" db="EMBL/GenBank/DDBJ databases">
        <title>Two chromosome-level genome assemblies of Korean endemic species Abeliophyllum distichum and Forsythia ovata (Oleaceae).</title>
        <authorList>
            <person name="Jang H."/>
        </authorList>
    </citation>
    <scope>NUCLEOTIDE SEQUENCE [LARGE SCALE GENOMIC DNA]</scope>
</reference>
<protein>
    <recommendedName>
        <fullName evidence="3">Arrestin-like N-terminal domain-containing protein</fullName>
    </recommendedName>
</protein>
<gene>
    <name evidence="1" type="ORF">Adt_13691</name>
</gene>
<sequence length="118" mass="12918">MTKLIGPLCPKIHVKLVNNIGIDAGSLVDWSEGHSSIYGAGMGKLQYRISYKLASTATPEPPPSEFHFMPFPGIMPANSDLYDKSKPAPDVHLTGMENALAPDLINEVQTQSFSFDKW</sequence>
<name>A0ABD1TXJ1_9LAMI</name>
<accession>A0ABD1TXJ1</accession>
<dbReference type="EMBL" id="JBFOLK010000004">
    <property type="protein sequence ID" value="KAL2517444.1"/>
    <property type="molecule type" value="Genomic_DNA"/>
</dbReference>